<gene>
    <name evidence="1" type="ORF">C7450_103187</name>
</gene>
<name>A0A2V3UNG3_9HYPH</name>
<proteinExistence type="predicted"/>
<organism evidence="1 2">
    <name type="scientific">Chelatococcus asaccharovorans</name>
    <dbReference type="NCBI Taxonomy" id="28210"/>
    <lineage>
        <taxon>Bacteria</taxon>
        <taxon>Pseudomonadati</taxon>
        <taxon>Pseudomonadota</taxon>
        <taxon>Alphaproteobacteria</taxon>
        <taxon>Hyphomicrobiales</taxon>
        <taxon>Chelatococcaceae</taxon>
        <taxon>Chelatococcus</taxon>
    </lineage>
</organism>
<dbReference type="OrthoDB" id="4070623at2"/>
<reference evidence="1 2" key="1">
    <citation type="submission" date="2018-05" db="EMBL/GenBank/DDBJ databases">
        <title>Genomic Encyclopedia of Type Strains, Phase IV (KMG-IV): sequencing the most valuable type-strain genomes for metagenomic binning, comparative biology and taxonomic classification.</title>
        <authorList>
            <person name="Goeker M."/>
        </authorList>
    </citation>
    <scope>NUCLEOTIDE SEQUENCE [LARGE SCALE GENOMIC DNA]</scope>
    <source>
        <strain evidence="1 2">DSM 6462</strain>
    </source>
</reference>
<dbReference type="EMBL" id="QJJK01000003">
    <property type="protein sequence ID" value="PXW61670.1"/>
    <property type="molecule type" value="Genomic_DNA"/>
</dbReference>
<sequence length="338" mass="36925">MIPTFFVLVDGTDVSANFVSRLVELRMTDASGRESDCVTILLDNKDRELVAPRRGALMYAAIGWNGSHDVDGEYIVESSVIEGGGEQPFTLSVEGKSADLRETIKQHRTEDHQKTTVGALVNKLAQRNSLTPAVGQDLASVELDYLGQSEESDMHLLSRLARRLGAVAAVKDRRLLFTRKGSGQGATGTSLGSATVVLTDIIYLRCAVKDRPRFGKVQTTYMDRGTGLEKLYTKEFGDGGPDFFIRHPFSTKDEAERAAGARARELETEGNTLTLTLHGRGDIAAEMKLNVVGICPNADGQWSVERVEQVLDQSGWRTEVECTRDKADKDAGGDESIE</sequence>
<evidence type="ECO:0000313" key="1">
    <source>
        <dbReference type="EMBL" id="PXW61670.1"/>
    </source>
</evidence>
<dbReference type="AlphaFoldDB" id="A0A2V3UNG3"/>
<accession>A0A2V3UNG3</accession>
<dbReference type="SUPFAM" id="SSF69279">
    <property type="entry name" value="Phage tail proteins"/>
    <property type="match status" value="1"/>
</dbReference>
<dbReference type="Pfam" id="PF05954">
    <property type="entry name" value="Phage_GPD"/>
    <property type="match status" value="1"/>
</dbReference>
<dbReference type="Proteomes" id="UP000248021">
    <property type="component" value="Unassembled WGS sequence"/>
</dbReference>
<comment type="caution">
    <text evidence="1">The sequence shown here is derived from an EMBL/GenBank/DDBJ whole genome shotgun (WGS) entry which is preliminary data.</text>
</comment>
<keyword evidence="2" id="KW-1185">Reference proteome</keyword>
<evidence type="ECO:0000313" key="2">
    <source>
        <dbReference type="Proteomes" id="UP000248021"/>
    </source>
</evidence>
<protein>
    <recommendedName>
        <fullName evidence="3">Phage protein D</fullName>
    </recommendedName>
</protein>
<evidence type="ECO:0008006" key="3">
    <source>
        <dbReference type="Google" id="ProtNLM"/>
    </source>
</evidence>